<proteinExistence type="predicted"/>
<dbReference type="PANTHER" id="PTHR48475">
    <property type="entry name" value="RIBONUCLEASE H"/>
    <property type="match status" value="1"/>
</dbReference>
<evidence type="ECO:0000259" key="1">
    <source>
        <dbReference type="PROSITE" id="PS50879"/>
    </source>
</evidence>
<dbReference type="AlphaFoldDB" id="A0A2N9FCU7"/>
<dbReference type="InterPro" id="IPR000477">
    <property type="entry name" value="RT_dom"/>
</dbReference>
<dbReference type="InterPro" id="IPR036397">
    <property type="entry name" value="RNaseH_sf"/>
</dbReference>
<dbReference type="PANTHER" id="PTHR48475:SF2">
    <property type="entry name" value="RIBONUCLEASE H"/>
    <property type="match status" value="1"/>
</dbReference>
<dbReference type="CDD" id="cd01647">
    <property type="entry name" value="RT_LTR"/>
    <property type="match status" value="1"/>
</dbReference>
<dbReference type="SUPFAM" id="SSF56672">
    <property type="entry name" value="DNA/RNA polymerases"/>
    <property type="match status" value="1"/>
</dbReference>
<dbReference type="Gene3D" id="3.10.10.10">
    <property type="entry name" value="HIV Type 1 Reverse Transcriptase, subunit A, domain 1"/>
    <property type="match status" value="1"/>
</dbReference>
<evidence type="ECO:0000313" key="2">
    <source>
        <dbReference type="EMBL" id="SPC88707.1"/>
    </source>
</evidence>
<sequence length="625" mass="69818">MKAVPSTLHQRLRFPTPEGIMEVRARDPLADTGSTRRTYEQTHSGRGGDYIYGLYLHSHQSPSAFQGYHQIAMNPVDEEKTAFITPRGIFCYKVMPFGLKNAGATYQRMITKMFSSQLGKTVEVYIDDMVVKSVRAEDHLENLRAVFNTLRRHRLKLNASKCAFGVGSGKFLGFMVTQRGIEANPDQISAILELRPPRTVREVQKLTGMAAALNRFISRAAEKCRPFFDLIKKGKNFHWGEQSDQAFERLKEYLSAAPLLSTPAHTMIVLTEQPLKAVLRSADFSGRISKWGAQLGAYDINYRPRTSIKGQVLADFIAEFTPAEMGPMWVNHVSSIQQMEGWKLYTDGASNSRGSGLGVVLTAPQGQMMELAIRLGFPASNNVAEYEALLHGLRCAIALQADPLTVYCDSQLVVNQISGDYAAKDDKMKIYLVEAKKLLAKFKHVQMEHIGRELNGADADPCRCPAGLASAVAPELRRIISVGVQSLPSVGGDIINEVCSVDQSPSWMSPILAYLKDDILLTVADRKEADRIRRIAPRYWVSKEGNLYRRSFTGPYLRCVHPDTVQNLLWEIHEGVCGGHTGGRSLAHRAIGQGYWWPYLPIEISLFQHLLRPHVSQMDQALSHM</sequence>
<dbReference type="Pfam" id="PF00078">
    <property type="entry name" value="RVT_1"/>
    <property type="match status" value="1"/>
</dbReference>
<reference evidence="2" key="1">
    <citation type="submission" date="2018-02" db="EMBL/GenBank/DDBJ databases">
        <authorList>
            <person name="Cohen D.B."/>
            <person name="Kent A.D."/>
        </authorList>
    </citation>
    <scope>NUCLEOTIDE SEQUENCE</scope>
</reference>
<dbReference type="Gene3D" id="1.10.340.70">
    <property type="match status" value="1"/>
</dbReference>
<protein>
    <recommendedName>
        <fullName evidence="1">RNase H type-1 domain-containing protein</fullName>
    </recommendedName>
</protein>
<dbReference type="GO" id="GO:0004523">
    <property type="term" value="F:RNA-DNA hybrid ribonuclease activity"/>
    <property type="evidence" value="ECO:0007669"/>
    <property type="project" value="InterPro"/>
</dbReference>
<dbReference type="Gene3D" id="3.30.420.10">
    <property type="entry name" value="Ribonuclease H-like superfamily/Ribonuclease H"/>
    <property type="match status" value="1"/>
</dbReference>
<organism evidence="2">
    <name type="scientific">Fagus sylvatica</name>
    <name type="common">Beechnut</name>
    <dbReference type="NCBI Taxonomy" id="28930"/>
    <lineage>
        <taxon>Eukaryota</taxon>
        <taxon>Viridiplantae</taxon>
        <taxon>Streptophyta</taxon>
        <taxon>Embryophyta</taxon>
        <taxon>Tracheophyta</taxon>
        <taxon>Spermatophyta</taxon>
        <taxon>Magnoliopsida</taxon>
        <taxon>eudicotyledons</taxon>
        <taxon>Gunneridae</taxon>
        <taxon>Pentapetalae</taxon>
        <taxon>rosids</taxon>
        <taxon>fabids</taxon>
        <taxon>Fagales</taxon>
        <taxon>Fagaceae</taxon>
        <taxon>Fagus</taxon>
    </lineage>
</organism>
<gene>
    <name evidence="2" type="ORF">FSB_LOCUS16589</name>
</gene>
<dbReference type="PROSITE" id="PS50879">
    <property type="entry name" value="RNASE_H_1"/>
    <property type="match status" value="1"/>
</dbReference>
<dbReference type="EMBL" id="OIVN01001013">
    <property type="protein sequence ID" value="SPC88707.1"/>
    <property type="molecule type" value="Genomic_DNA"/>
</dbReference>
<accession>A0A2N9FCU7</accession>
<dbReference type="Gene3D" id="3.30.70.270">
    <property type="match status" value="2"/>
</dbReference>
<dbReference type="InterPro" id="IPR043502">
    <property type="entry name" value="DNA/RNA_pol_sf"/>
</dbReference>
<dbReference type="InterPro" id="IPR043128">
    <property type="entry name" value="Rev_trsase/Diguanyl_cyclase"/>
</dbReference>
<dbReference type="Pfam" id="PF13456">
    <property type="entry name" value="RVT_3"/>
    <property type="match status" value="1"/>
</dbReference>
<dbReference type="GO" id="GO:0003676">
    <property type="term" value="F:nucleic acid binding"/>
    <property type="evidence" value="ECO:0007669"/>
    <property type="project" value="InterPro"/>
</dbReference>
<dbReference type="CDD" id="cd09279">
    <property type="entry name" value="RNase_HI_like"/>
    <property type="match status" value="1"/>
</dbReference>
<name>A0A2N9FCU7_FAGSY</name>
<dbReference type="InterPro" id="IPR002156">
    <property type="entry name" value="RNaseH_domain"/>
</dbReference>
<feature type="domain" description="RNase H type-1" evidence="1">
    <location>
        <begin position="338"/>
        <end position="467"/>
    </location>
</feature>